<sequence>MWLLNPNNRTQLYDTLSGKYKRLKTADCLLLQLLVVNEGKTLSKENIVNHVWQGRVVSESSLTQAVAQLRLTLGDSGKQQRVIKTIPRQGYMLVPGIVELDKTNIEAEPEQSKLISVIEKEKSEQSEKKSNKSFNLDTLFSRYLSRYKENLFHLFMSLLLVVATLIYLWSFNYYKQRNIEKENWQLIQTEQTQIHIDQDPGSIILYEALAGNINQQIKHLFISKNPERFYLSCIYLSDRLKEERVLNMTFTVDLPFSEIRDSLNEACN</sequence>
<dbReference type="GO" id="GO:0003677">
    <property type="term" value="F:DNA binding"/>
    <property type="evidence" value="ECO:0007669"/>
    <property type="project" value="UniProtKB-UniRule"/>
</dbReference>
<dbReference type="InterPro" id="IPR001867">
    <property type="entry name" value="OmpR/PhoB-type_DNA-bd"/>
</dbReference>
<evidence type="ECO:0000256" key="1">
    <source>
        <dbReference type="ARBA" id="ARBA00023125"/>
    </source>
</evidence>
<evidence type="ECO:0000259" key="4">
    <source>
        <dbReference type="PROSITE" id="PS51755"/>
    </source>
</evidence>
<evidence type="ECO:0000256" key="3">
    <source>
        <dbReference type="SAM" id="Phobius"/>
    </source>
</evidence>
<gene>
    <name evidence="5" type="ORF">C942_02571</name>
</gene>
<reference evidence="5 6" key="1">
    <citation type="submission" date="2012-12" db="EMBL/GenBank/DDBJ databases">
        <title>Genome Assembly of Photobacterium sp. AK15.</title>
        <authorList>
            <person name="Khatri I."/>
            <person name="Vaidya B."/>
            <person name="Srinivas T.N.R."/>
            <person name="Subramanian S."/>
            <person name="Pinnaka A."/>
        </authorList>
    </citation>
    <scope>NUCLEOTIDE SEQUENCE [LARGE SCALE GENOMIC DNA]</scope>
    <source>
        <strain evidence="5 6">AK15</strain>
    </source>
</reference>
<dbReference type="Proteomes" id="UP000011134">
    <property type="component" value="Unassembled WGS sequence"/>
</dbReference>
<feature type="transmembrane region" description="Helical" evidence="3">
    <location>
        <begin position="151"/>
        <end position="169"/>
    </location>
</feature>
<dbReference type="AlphaFoldDB" id="L8J6J2"/>
<dbReference type="SUPFAM" id="SSF46894">
    <property type="entry name" value="C-terminal effector domain of the bipartite response regulators"/>
    <property type="match status" value="1"/>
</dbReference>
<feature type="domain" description="OmpR/PhoB-type" evidence="4">
    <location>
        <begin position="1"/>
        <end position="95"/>
    </location>
</feature>
<comment type="caution">
    <text evidence="5">The sequence shown here is derived from an EMBL/GenBank/DDBJ whole genome shotgun (WGS) entry which is preliminary data.</text>
</comment>
<evidence type="ECO:0000313" key="6">
    <source>
        <dbReference type="Proteomes" id="UP000011134"/>
    </source>
</evidence>
<protein>
    <submittedName>
        <fullName evidence="5">Transcriptional regulatory protein</fullName>
    </submittedName>
</protein>
<dbReference type="Pfam" id="PF00486">
    <property type="entry name" value="Trans_reg_C"/>
    <property type="match status" value="1"/>
</dbReference>
<dbReference type="SMART" id="SM00862">
    <property type="entry name" value="Trans_reg_C"/>
    <property type="match status" value="1"/>
</dbReference>
<dbReference type="EMBL" id="AMZO01000028">
    <property type="protein sequence ID" value="ELR64391.1"/>
    <property type="molecule type" value="Genomic_DNA"/>
</dbReference>
<dbReference type="PATRIC" id="fig|1056511.3.peg.3646"/>
<dbReference type="OrthoDB" id="5594115at2"/>
<dbReference type="GO" id="GO:0000160">
    <property type="term" value="P:phosphorelay signal transduction system"/>
    <property type="evidence" value="ECO:0007669"/>
    <property type="project" value="InterPro"/>
</dbReference>
<accession>L8J6J2</accession>
<proteinExistence type="predicted"/>
<dbReference type="RefSeq" id="WP_007468285.1">
    <property type="nucleotide sequence ID" value="NZ_AMZO01000028.1"/>
</dbReference>
<dbReference type="InterPro" id="IPR016032">
    <property type="entry name" value="Sig_transdc_resp-reg_C-effctor"/>
</dbReference>
<dbReference type="InterPro" id="IPR036388">
    <property type="entry name" value="WH-like_DNA-bd_sf"/>
</dbReference>
<dbReference type="CDD" id="cd00383">
    <property type="entry name" value="trans_reg_C"/>
    <property type="match status" value="1"/>
</dbReference>
<dbReference type="Gene3D" id="1.10.10.10">
    <property type="entry name" value="Winged helix-like DNA-binding domain superfamily/Winged helix DNA-binding domain"/>
    <property type="match status" value="1"/>
</dbReference>
<dbReference type="PROSITE" id="PS51755">
    <property type="entry name" value="OMPR_PHOB"/>
    <property type="match status" value="1"/>
</dbReference>
<evidence type="ECO:0000256" key="2">
    <source>
        <dbReference type="PROSITE-ProRule" id="PRU01091"/>
    </source>
</evidence>
<keyword evidence="3" id="KW-0472">Membrane</keyword>
<dbReference type="GO" id="GO:0006355">
    <property type="term" value="P:regulation of DNA-templated transcription"/>
    <property type="evidence" value="ECO:0007669"/>
    <property type="project" value="InterPro"/>
</dbReference>
<evidence type="ECO:0000313" key="5">
    <source>
        <dbReference type="EMBL" id="ELR64391.1"/>
    </source>
</evidence>
<name>L8J6J2_9GAMM</name>
<organism evidence="5 6">
    <name type="scientific">Photobacterium marinum</name>
    <dbReference type="NCBI Taxonomy" id="1056511"/>
    <lineage>
        <taxon>Bacteria</taxon>
        <taxon>Pseudomonadati</taxon>
        <taxon>Pseudomonadota</taxon>
        <taxon>Gammaproteobacteria</taxon>
        <taxon>Vibrionales</taxon>
        <taxon>Vibrionaceae</taxon>
        <taxon>Photobacterium</taxon>
    </lineage>
</organism>
<keyword evidence="1 2" id="KW-0238">DNA-binding</keyword>
<keyword evidence="3" id="KW-0812">Transmembrane</keyword>
<keyword evidence="6" id="KW-1185">Reference proteome</keyword>
<feature type="DNA-binding region" description="OmpR/PhoB-type" evidence="2">
    <location>
        <begin position="1"/>
        <end position="95"/>
    </location>
</feature>
<keyword evidence="3" id="KW-1133">Transmembrane helix</keyword>